<proteinExistence type="predicted"/>
<dbReference type="EMBL" id="OY569118">
    <property type="protein sequence ID" value="CAJ1000980.1"/>
    <property type="molecule type" value="Genomic_DNA"/>
</dbReference>
<sequence length="54" mass="6013">MNEPKKLPGNLDRFLHEALQGNVPKLMVPQSTNLTGLFKRSINPSKRPKGTGKK</sequence>
<dbReference type="Proteomes" id="UP001189619">
    <property type="component" value="Chromosome"/>
</dbReference>
<dbReference type="KEGG" id="bayd:BSPP4475_01395"/>
<organism evidence="1 2">
    <name type="scientific">Brevibacillus aydinogluensis</name>
    <dbReference type="NCBI Taxonomy" id="927786"/>
    <lineage>
        <taxon>Bacteria</taxon>
        <taxon>Bacillati</taxon>
        <taxon>Bacillota</taxon>
        <taxon>Bacilli</taxon>
        <taxon>Bacillales</taxon>
        <taxon>Paenibacillaceae</taxon>
        <taxon>Brevibacillus</taxon>
    </lineage>
</organism>
<evidence type="ECO:0000313" key="1">
    <source>
        <dbReference type="EMBL" id="CAJ1000980.1"/>
    </source>
</evidence>
<dbReference type="AlphaFoldDB" id="A0AA48M633"/>
<reference evidence="1" key="1">
    <citation type="submission" date="2023-07" db="EMBL/GenBank/DDBJ databases">
        <authorList>
            <person name="Ivanov I."/>
            <person name="Teneva D."/>
            <person name="Stoikov I."/>
        </authorList>
    </citation>
    <scope>NUCLEOTIDE SEQUENCE</scope>
    <source>
        <strain evidence="1">4475</strain>
    </source>
</reference>
<dbReference type="RefSeq" id="WP_160297156.1">
    <property type="nucleotide sequence ID" value="NZ_OY569118.1"/>
</dbReference>
<protein>
    <submittedName>
        <fullName evidence="1">Uncharacterized protein</fullName>
    </submittedName>
</protein>
<name>A0AA48M633_9BACL</name>
<keyword evidence="2" id="KW-1185">Reference proteome</keyword>
<evidence type="ECO:0000313" key="2">
    <source>
        <dbReference type="Proteomes" id="UP001189619"/>
    </source>
</evidence>
<accession>A0AA48M633</accession>
<gene>
    <name evidence="1" type="ORF">BSPP4475_01395</name>
</gene>